<evidence type="ECO:0000313" key="2">
    <source>
        <dbReference type="EMBL" id="SHN04952.1"/>
    </source>
</evidence>
<dbReference type="Gene3D" id="6.20.20.10">
    <property type="match status" value="1"/>
</dbReference>
<evidence type="ECO:0000313" key="3">
    <source>
        <dbReference type="Proteomes" id="UP000184440"/>
    </source>
</evidence>
<keyword evidence="3" id="KW-1185">Reference proteome</keyword>
<accession>A0A1M7NN59</accession>
<gene>
    <name evidence="2" type="ORF">SAMN05443668_102720</name>
</gene>
<feature type="transmembrane region" description="Helical" evidence="1">
    <location>
        <begin position="22"/>
        <end position="43"/>
    </location>
</feature>
<sequence>MLTLAATSTPDPATYSDLLVPLAWLLLAGLIAAPFYLGLCWIWPFTACRRCHGAGKRGAWIGRGFRYCTHCDGTGARLRAGRHVLNYLRRTHRAGHR</sequence>
<keyword evidence="1" id="KW-0472">Membrane</keyword>
<dbReference type="RefSeq" id="WP_084740668.1">
    <property type="nucleotide sequence ID" value="NZ_FRCS01000002.1"/>
</dbReference>
<keyword evidence="1" id="KW-0812">Transmembrane</keyword>
<dbReference type="STRING" id="134849.SAMN05443668_102720"/>
<evidence type="ECO:0000256" key="1">
    <source>
        <dbReference type="SAM" id="Phobius"/>
    </source>
</evidence>
<organism evidence="2 3">
    <name type="scientific">Cryptosporangium aurantiacum</name>
    <dbReference type="NCBI Taxonomy" id="134849"/>
    <lineage>
        <taxon>Bacteria</taxon>
        <taxon>Bacillati</taxon>
        <taxon>Actinomycetota</taxon>
        <taxon>Actinomycetes</taxon>
        <taxon>Cryptosporangiales</taxon>
        <taxon>Cryptosporangiaceae</taxon>
        <taxon>Cryptosporangium</taxon>
    </lineage>
</organism>
<protein>
    <submittedName>
        <fullName evidence="2">Uncharacterized protein</fullName>
    </submittedName>
</protein>
<dbReference type="AlphaFoldDB" id="A0A1M7NN59"/>
<dbReference type="EMBL" id="FRCS01000002">
    <property type="protein sequence ID" value="SHN04952.1"/>
    <property type="molecule type" value="Genomic_DNA"/>
</dbReference>
<proteinExistence type="predicted"/>
<dbReference type="Proteomes" id="UP000184440">
    <property type="component" value="Unassembled WGS sequence"/>
</dbReference>
<reference evidence="2 3" key="1">
    <citation type="submission" date="2016-11" db="EMBL/GenBank/DDBJ databases">
        <authorList>
            <person name="Jaros S."/>
            <person name="Januszkiewicz K."/>
            <person name="Wedrychowicz H."/>
        </authorList>
    </citation>
    <scope>NUCLEOTIDE SEQUENCE [LARGE SCALE GENOMIC DNA]</scope>
    <source>
        <strain evidence="2 3">DSM 46144</strain>
    </source>
</reference>
<name>A0A1M7NN59_9ACTN</name>
<keyword evidence="1" id="KW-1133">Transmembrane helix</keyword>